<gene>
    <name evidence="1" type="ORF">HNR19_002876</name>
</gene>
<accession>A0A853C6S4</accession>
<comment type="caution">
    <text evidence="1">The sequence shown here is derived from an EMBL/GenBank/DDBJ whole genome shotgun (WGS) entry which is preliminary data.</text>
</comment>
<dbReference type="EMBL" id="JACCFP010000001">
    <property type="protein sequence ID" value="NYJ02178.1"/>
    <property type="molecule type" value="Genomic_DNA"/>
</dbReference>
<dbReference type="Proteomes" id="UP000530424">
    <property type="component" value="Unassembled WGS sequence"/>
</dbReference>
<protein>
    <recommendedName>
        <fullName evidence="3">DUF222 domain-containing protein</fullName>
    </recommendedName>
</protein>
<name>A0A853C6S4_9ACTN</name>
<evidence type="ECO:0000313" key="2">
    <source>
        <dbReference type="Proteomes" id="UP000530424"/>
    </source>
</evidence>
<evidence type="ECO:0000313" key="1">
    <source>
        <dbReference type="EMBL" id="NYJ02178.1"/>
    </source>
</evidence>
<dbReference type="RefSeq" id="WP_179668581.1">
    <property type="nucleotide sequence ID" value="NZ_JACCFP010000001.1"/>
</dbReference>
<organism evidence="1 2">
    <name type="scientific">Nocardioides thalensis</name>
    <dbReference type="NCBI Taxonomy" id="1914755"/>
    <lineage>
        <taxon>Bacteria</taxon>
        <taxon>Bacillati</taxon>
        <taxon>Actinomycetota</taxon>
        <taxon>Actinomycetes</taxon>
        <taxon>Propionibacteriales</taxon>
        <taxon>Nocardioidaceae</taxon>
        <taxon>Nocardioides</taxon>
    </lineage>
</organism>
<keyword evidence="2" id="KW-1185">Reference proteome</keyword>
<dbReference type="AlphaFoldDB" id="A0A853C6S4"/>
<proteinExistence type="predicted"/>
<sequence>MDLGTAPLFDLPAAPPAGTVDAPLTEAPLSRADELLKGIAQRRRIITDQQLGEVRDIAEWAMQHTVEVPEDASTLTERGLDTGLPLAGEGAPLISDFAVLELGAILARGIDSVRNYVGQVVELSHRLPQVWAGVLDGRVPVWKGLRIADCTRDLGVEAVGFVDQHLARFADGPVVEVRGRPRPSLETSGPY</sequence>
<evidence type="ECO:0008006" key="3">
    <source>
        <dbReference type="Google" id="ProtNLM"/>
    </source>
</evidence>
<reference evidence="1 2" key="1">
    <citation type="submission" date="2020-07" db="EMBL/GenBank/DDBJ databases">
        <title>Sequencing the genomes of 1000 actinobacteria strains.</title>
        <authorList>
            <person name="Klenk H.-P."/>
        </authorList>
    </citation>
    <scope>NUCLEOTIDE SEQUENCE [LARGE SCALE GENOMIC DNA]</scope>
    <source>
        <strain evidence="1 2">DSM 103833</strain>
    </source>
</reference>